<sequence length="282" mass="30257">MNTSDTSIGTRTSQDGRELPLRAVADSAPITGQSLEIRTPGGEFGSAARAQDVSIDRAGAQHAGDGLGDEAAPPAAALPRLSPVEARDLTDRIKVGVEAVWELVKQAYVSRAWLVLGYDSWDDYCTREFGNSRLQVPRENRSEVVASMREFGMSTRAIAAVTGMGHGTVVRNLPAGVPNGTPAPVMGVDGKTYQPKPPVQEPVSGTASGRGPEQRPVRRRPITEAFWEAARVLAKDTERIARLAADARFTKNSDRIAGAHLSDLVRARDAVQRVIDRLTPEG</sequence>
<evidence type="ECO:0000313" key="2">
    <source>
        <dbReference type="EMBL" id="MFF3566865.1"/>
    </source>
</evidence>
<feature type="region of interest" description="Disordered" evidence="1">
    <location>
        <begin position="1"/>
        <end position="49"/>
    </location>
</feature>
<dbReference type="RefSeq" id="WP_387402539.1">
    <property type="nucleotide sequence ID" value="NZ_JBIAQY010000001.1"/>
</dbReference>
<keyword evidence="3" id="KW-1185">Reference proteome</keyword>
<name>A0ABW6RS84_9NOCA</name>
<dbReference type="EMBL" id="JBIAQY010000001">
    <property type="protein sequence ID" value="MFF3566865.1"/>
    <property type="molecule type" value="Genomic_DNA"/>
</dbReference>
<accession>A0ABW6RS84</accession>
<gene>
    <name evidence="2" type="ORF">ACFYXQ_03690</name>
</gene>
<feature type="region of interest" description="Disordered" evidence="1">
    <location>
        <begin position="194"/>
        <end position="217"/>
    </location>
</feature>
<evidence type="ECO:0000256" key="1">
    <source>
        <dbReference type="SAM" id="MobiDB-lite"/>
    </source>
</evidence>
<evidence type="ECO:0000313" key="3">
    <source>
        <dbReference type="Proteomes" id="UP001601992"/>
    </source>
</evidence>
<feature type="compositionally biased region" description="Polar residues" evidence="1">
    <location>
        <begin position="1"/>
        <end position="13"/>
    </location>
</feature>
<proteinExistence type="predicted"/>
<protein>
    <submittedName>
        <fullName evidence="2">Uncharacterized protein</fullName>
    </submittedName>
</protein>
<reference evidence="2 3" key="1">
    <citation type="submission" date="2024-10" db="EMBL/GenBank/DDBJ databases">
        <title>The Natural Products Discovery Center: Release of the First 8490 Sequenced Strains for Exploring Actinobacteria Biosynthetic Diversity.</title>
        <authorList>
            <person name="Kalkreuter E."/>
            <person name="Kautsar S.A."/>
            <person name="Yang D."/>
            <person name="Bader C.D."/>
            <person name="Teijaro C.N."/>
            <person name="Fluegel L."/>
            <person name="Davis C.M."/>
            <person name="Simpson J.R."/>
            <person name="Lauterbach L."/>
            <person name="Steele A.D."/>
            <person name="Gui C."/>
            <person name="Meng S."/>
            <person name="Li G."/>
            <person name="Viehrig K."/>
            <person name="Ye F."/>
            <person name="Su P."/>
            <person name="Kiefer A.F."/>
            <person name="Nichols A."/>
            <person name="Cepeda A.J."/>
            <person name="Yan W."/>
            <person name="Fan B."/>
            <person name="Jiang Y."/>
            <person name="Adhikari A."/>
            <person name="Zheng C.-J."/>
            <person name="Schuster L."/>
            <person name="Cowan T.M."/>
            <person name="Smanski M.J."/>
            <person name="Chevrette M.G."/>
            <person name="De Carvalho L.P.S."/>
            <person name="Shen B."/>
        </authorList>
    </citation>
    <scope>NUCLEOTIDE SEQUENCE [LARGE SCALE GENOMIC DNA]</scope>
    <source>
        <strain evidence="2 3">NPDC002593</strain>
    </source>
</reference>
<dbReference type="Proteomes" id="UP001601992">
    <property type="component" value="Unassembled WGS sequence"/>
</dbReference>
<comment type="caution">
    <text evidence="2">The sequence shown here is derived from an EMBL/GenBank/DDBJ whole genome shotgun (WGS) entry which is preliminary data.</text>
</comment>
<organism evidence="2 3">
    <name type="scientific">Nocardia jiangxiensis</name>
    <dbReference type="NCBI Taxonomy" id="282685"/>
    <lineage>
        <taxon>Bacteria</taxon>
        <taxon>Bacillati</taxon>
        <taxon>Actinomycetota</taxon>
        <taxon>Actinomycetes</taxon>
        <taxon>Mycobacteriales</taxon>
        <taxon>Nocardiaceae</taxon>
        <taxon>Nocardia</taxon>
    </lineage>
</organism>